<name>A0ABQ4Z8R8_9ASTR</name>
<dbReference type="Gene3D" id="4.10.1000.10">
    <property type="entry name" value="Zinc finger, CCCH-type"/>
    <property type="match status" value="1"/>
</dbReference>
<dbReference type="InterPro" id="IPR043502">
    <property type="entry name" value="DNA/RNA_pol_sf"/>
</dbReference>
<dbReference type="PANTHER" id="PTHR11439">
    <property type="entry name" value="GAG-POL-RELATED RETROTRANSPOSON"/>
    <property type="match status" value="1"/>
</dbReference>
<evidence type="ECO:0000256" key="1">
    <source>
        <dbReference type="PROSITE-ProRule" id="PRU00723"/>
    </source>
</evidence>
<reference evidence="3" key="1">
    <citation type="journal article" date="2022" name="Int. J. Mol. Sci.">
        <title>Draft Genome of Tanacetum Coccineum: Genomic Comparison of Closely Related Tanacetum-Family Plants.</title>
        <authorList>
            <person name="Yamashiro T."/>
            <person name="Shiraishi A."/>
            <person name="Nakayama K."/>
            <person name="Satake H."/>
        </authorList>
    </citation>
    <scope>NUCLEOTIDE SEQUENCE</scope>
</reference>
<gene>
    <name evidence="3" type="ORF">Tco_0752006</name>
</gene>
<reference evidence="3" key="2">
    <citation type="submission" date="2022-01" db="EMBL/GenBank/DDBJ databases">
        <authorList>
            <person name="Yamashiro T."/>
            <person name="Shiraishi A."/>
            <person name="Satake H."/>
            <person name="Nakayama K."/>
        </authorList>
    </citation>
    <scope>NUCLEOTIDE SEQUENCE</scope>
</reference>
<dbReference type="Proteomes" id="UP001151760">
    <property type="component" value="Unassembled WGS sequence"/>
</dbReference>
<evidence type="ECO:0000259" key="2">
    <source>
        <dbReference type="PROSITE" id="PS50103"/>
    </source>
</evidence>
<keyword evidence="1" id="KW-0479">Metal-binding</keyword>
<protein>
    <submittedName>
        <fullName evidence="3">Ribonuclease H-like domain-containing protein</fullName>
    </submittedName>
</protein>
<dbReference type="InterPro" id="IPR000571">
    <property type="entry name" value="Znf_CCCH"/>
</dbReference>
<dbReference type="PANTHER" id="PTHR11439:SF524">
    <property type="entry name" value="RNA-DIRECTED DNA POLYMERASE, PROTEIN KINASE RLK-PELLE-DLSV FAMILY"/>
    <property type="match status" value="1"/>
</dbReference>
<keyword evidence="1" id="KW-0863">Zinc-finger</keyword>
<dbReference type="PROSITE" id="PS50103">
    <property type="entry name" value="ZF_C3H1"/>
    <property type="match status" value="1"/>
</dbReference>
<feature type="domain" description="C3H1-type" evidence="2">
    <location>
        <begin position="208"/>
        <end position="235"/>
    </location>
</feature>
<organism evidence="3 4">
    <name type="scientific">Tanacetum coccineum</name>
    <dbReference type="NCBI Taxonomy" id="301880"/>
    <lineage>
        <taxon>Eukaryota</taxon>
        <taxon>Viridiplantae</taxon>
        <taxon>Streptophyta</taxon>
        <taxon>Embryophyta</taxon>
        <taxon>Tracheophyta</taxon>
        <taxon>Spermatophyta</taxon>
        <taxon>Magnoliopsida</taxon>
        <taxon>eudicotyledons</taxon>
        <taxon>Gunneridae</taxon>
        <taxon>Pentapetalae</taxon>
        <taxon>asterids</taxon>
        <taxon>campanulids</taxon>
        <taxon>Asterales</taxon>
        <taxon>Asteraceae</taxon>
        <taxon>Asteroideae</taxon>
        <taxon>Anthemideae</taxon>
        <taxon>Anthemidinae</taxon>
        <taxon>Tanacetum</taxon>
    </lineage>
</organism>
<sequence>MHRKQAAELAPSLVYDVVKFIRALAPNINTSASTPFTPEELKIDKIVLSWILFTLSDSLHARLVLARPRSAKEVWSLISEIVKDNKRSRTNALKAELRSIKLGDQSMESYFQNIDSIVNILTSLDAHVNDEDVIHYPLEGLPEIYANVCGYMHWKDTFPDLKMVRSLLLTEEMRLKPKVLASSMDSSSPMFFVADSSNNSRPSSTTQGESWKPCFNFAKGNCRFGASCQYVHDANARATGSGSNAIVSQSIGPATTPSRLITYYASLSPTGPTTPPGFTMPAHVPASYPVGPAVPAFYCSAGPLPAPTAQTGPTHYASSTFGYSTVGQAQTPQLGSTTATHNSGQATVLPHTFTARTFQDPSTDAWNMDTGASSHVNNSVTSLSIVLNLCKSYREAFNDVNWHSAMRDEYNALIKNSTWTLVPRPPDVNVVRCMWIFRHKYLADGRLSRYKARLVANGSIQLEGVDVDETFSPVVKPETIRTVVSLAASRHWSVHPLDVKNAFLHRDLSETVYMHQPPGFRDFAHPDYVCLLHRSLYGLKQAPRAWFQLFASYITKEFAMTNLGSLNYFLGISFTRDSSGMFLSQKKYAFEILERAGDVVSDTTLYRSLAGSLQYLTFTIPDISYVVQQLFSSSTTDLAAYSDADWAGCPTTRRSTSGYCVFLGNNLLSWSAKRQPTLSRSSAEAEYRGAADVVLLRLVGYATYCVRVLRVPSRCQFADIFTKGLPTALFEEFRSSLSVRCPPAQTAGEC</sequence>
<feature type="zinc finger region" description="C3H1-type" evidence="1">
    <location>
        <begin position="208"/>
        <end position="235"/>
    </location>
</feature>
<comment type="caution">
    <text evidence="3">The sequence shown here is derived from an EMBL/GenBank/DDBJ whole genome shotgun (WGS) entry which is preliminary data.</text>
</comment>
<dbReference type="SUPFAM" id="SSF56672">
    <property type="entry name" value="DNA/RNA polymerases"/>
    <property type="match status" value="1"/>
</dbReference>
<accession>A0ABQ4Z8R8</accession>
<evidence type="ECO:0000313" key="3">
    <source>
        <dbReference type="EMBL" id="GJS85465.1"/>
    </source>
</evidence>
<dbReference type="Pfam" id="PF14223">
    <property type="entry name" value="Retrotran_gag_2"/>
    <property type="match status" value="1"/>
</dbReference>
<evidence type="ECO:0000313" key="4">
    <source>
        <dbReference type="Proteomes" id="UP001151760"/>
    </source>
</evidence>
<dbReference type="CDD" id="cd09272">
    <property type="entry name" value="RNase_HI_RT_Ty1"/>
    <property type="match status" value="1"/>
</dbReference>
<keyword evidence="4" id="KW-1185">Reference proteome</keyword>
<dbReference type="SMART" id="SM00356">
    <property type="entry name" value="ZnF_C3H1"/>
    <property type="match status" value="1"/>
</dbReference>
<dbReference type="InterPro" id="IPR013103">
    <property type="entry name" value="RVT_2"/>
</dbReference>
<proteinExistence type="predicted"/>
<keyword evidence="1" id="KW-0862">Zinc</keyword>
<dbReference type="Pfam" id="PF07727">
    <property type="entry name" value="RVT_2"/>
    <property type="match status" value="1"/>
</dbReference>
<dbReference type="EMBL" id="BQNB010011051">
    <property type="protein sequence ID" value="GJS85465.1"/>
    <property type="molecule type" value="Genomic_DNA"/>
</dbReference>